<dbReference type="EMBL" id="DVOR01000083">
    <property type="protein sequence ID" value="HIV08990.1"/>
    <property type="molecule type" value="Genomic_DNA"/>
</dbReference>
<evidence type="ECO:0000256" key="2">
    <source>
        <dbReference type="SAM" id="MobiDB-lite"/>
    </source>
</evidence>
<reference evidence="3" key="2">
    <citation type="journal article" date="2021" name="PeerJ">
        <title>Extensive microbial diversity within the chicken gut microbiome revealed by metagenomics and culture.</title>
        <authorList>
            <person name="Gilroy R."/>
            <person name="Ravi A."/>
            <person name="Getino M."/>
            <person name="Pursley I."/>
            <person name="Horton D.L."/>
            <person name="Alikhan N.F."/>
            <person name="Baker D."/>
            <person name="Gharbi K."/>
            <person name="Hall N."/>
            <person name="Watson M."/>
            <person name="Adriaenssens E.M."/>
            <person name="Foster-Nyarko E."/>
            <person name="Jarju S."/>
            <person name="Secka A."/>
            <person name="Antonio M."/>
            <person name="Oren A."/>
            <person name="Chaudhuri R.R."/>
            <person name="La Ragione R."/>
            <person name="Hildebrand F."/>
            <person name="Pallen M.J."/>
        </authorList>
    </citation>
    <scope>NUCLEOTIDE SEQUENCE</scope>
    <source>
        <strain evidence="3">35461</strain>
    </source>
</reference>
<evidence type="ECO:0000313" key="3">
    <source>
        <dbReference type="EMBL" id="HIV08990.1"/>
    </source>
</evidence>
<feature type="region of interest" description="Disordered" evidence="2">
    <location>
        <begin position="845"/>
        <end position="877"/>
    </location>
</feature>
<evidence type="ECO:0000313" key="4">
    <source>
        <dbReference type="Proteomes" id="UP000886845"/>
    </source>
</evidence>
<feature type="compositionally biased region" description="Basic and acidic residues" evidence="2">
    <location>
        <begin position="857"/>
        <end position="870"/>
    </location>
</feature>
<gene>
    <name evidence="3" type="ORF">IAC79_02605</name>
</gene>
<feature type="non-terminal residue" evidence="3">
    <location>
        <position position="1"/>
    </location>
</feature>
<comment type="caution">
    <text evidence="3">The sequence shown here is derived from an EMBL/GenBank/DDBJ whole genome shotgun (WGS) entry which is preliminary data.</text>
</comment>
<proteinExistence type="predicted"/>
<keyword evidence="1" id="KW-0175">Coiled coil</keyword>
<dbReference type="Proteomes" id="UP000886845">
    <property type="component" value="Unassembled WGS sequence"/>
</dbReference>
<reference evidence="3" key="1">
    <citation type="submission" date="2020-10" db="EMBL/GenBank/DDBJ databases">
        <authorList>
            <person name="Gilroy R."/>
        </authorList>
    </citation>
    <scope>NUCLEOTIDE SEQUENCE</scope>
    <source>
        <strain evidence="3">35461</strain>
    </source>
</reference>
<protein>
    <submittedName>
        <fullName evidence="3">Uncharacterized protein</fullName>
    </submittedName>
</protein>
<feature type="coiled-coil region" evidence="1">
    <location>
        <begin position="130"/>
        <end position="201"/>
    </location>
</feature>
<accession>A0A9D1NN33</accession>
<name>A0A9D1NN33_9BACT</name>
<sequence>DQVPGLKGRGFLHVIEERTGKDNLPVPEAVEVFLKAVEAAVRGKENKALRSSNRHAIELNGYRAIVADNGDFREFITGYKIFTDEEKKKRSGVETDAIRRSEDYNPAFYDRLRQEGAERLKERIAQLLAGRQVEKSVEELEQELDDLNVAYYRLFNARKKAEENGASQEELDTFTKDMEENREKHKQVAKAKKKLNRQRAKERKLYGNLGEERRDHIKVWSGARQAYDRVDLRFIGTGTGGNNEGRGAYSSGVRGVAQDRYAMYKVAEWKEAKEIGFSPDNLPIVYDGKAMRLGVAVGRARSNVRVASEKGISPSIEDEAIIRIYSDAKTYLSDNGYLDYDEFRYYIFSVYVRMSPRLEELLYLNKGLERVLSSPRGKRMMYHAKKGTVVPAEWSAVRTFDTESKGEVRDVYVVTNEYGNVNYIDAESAQKRHEQVKRELDENKAVFEEEQKRYEETRALYSDILPEENPLASETELPLPAVMEQTWFTNREEGDVSHLLSWLDAVTPEQMGWIVEAAKKAGFSEEEIAFLQRERIDDDDVLIEDGNRMPSGSEMYMRLELIAMMRDNQFVTFDEVKKYDLWKAHREVMGEVGKFASEFLLTADIDGVMYPVNYRGGSRHGEEGWNYVAFSDEHLRVDHVYEYNPETDDFELKWHEGGGSGPRFTETPLGQELVARAFDAIMGTRVDLLLRPSRYYGNPYETRERNPRNALVTEHLHRDVDVSEPKGFATEVSAEISRFGTREGDPTLREIRARCGSKARFYEVLGAVYETAVGLKMGVFDVITQREFSSMEKRMPLYAWAIRHNAQARATELGRKAYIMGRQFAERLRREAVAAARAEVERQRRGRGDCGMIGGKCEGKGPSRHGERRWPKARRMR</sequence>
<dbReference type="AlphaFoldDB" id="A0A9D1NN33"/>
<feature type="coiled-coil region" evidence="1">
    <location>
        <begin position="426"/>
        <end position="457"/>
    </location>
</feature>
<organism evidence="3 4">
    <name type="scientific">Candidatus Spyradenecus faecavium</name>
    <dbReference type="NCBI Taxonomy" id="2840947"/>
    <lineage>
        <taxon>Bacteria</taxon>
        <taxon>Pseudomonadati</taxon>
        <taxon>Lentisphaerota</taxon>
        <taxon>Lentisphaeria</taxon>
        <taxon>Lentisphaerales</taxon>
        <taxon>Lentisphaeraceae</taxon>
        <taxon>Lentisphaeraceae incertae sedis</taxon>
        <taxon>Candidatus Spyradenecus</taxon>
    </lineage>
</organism>
<evidence type="ECO:0000256" key="1">
    <source>
        <dbReference type="SAM" id="Coils"/>
    </source>
</evidence>